<evidence type="ECO:0000256" key="5">
    <source>
        <dbReference type="SAM" id="SignalP"/>
    </source>
</evidence>
<accession>A0A0I9UUE3</accession>
<evidence type="ECO:0000256" key="2">
    <source>
        <dbReference type="ARBA" id="ARBA00023125"/>
    </source>
</evidence>
<gene>
    <name evidence="7" type="ORF">EE52_0203860</name>
    <name evidence="8" type="ORF">IA74_010290</name>
</gene>
<evidence type="ECO:0000256" key="1">
    <source>
        <dbReference type="ARBA" id="ARBA00023015"/>
    </source>
</evidence>
<dbReference type="InterPro" id="IPR009057">
    <property type="entry name" value="Homeodomain-like_sf"/>
</dbReference>
<keyword evidence="3" id="KW-0804">Transcription</keyword>
<dbReference type="SMART" id="SM00342">
    <property type="entry name" value="HTH_ARAC"/>
    <property type="match status" value="1"/>
</dbReference>
<dbReference type="GO" id="GO:0003700">
    <property type="term" value="F:DNA-binding transcription factor activity"/>
    <property type="evidence" value="ECO:0007669"/>
    <property type="project" value="InterPro"/>
</dbReference>
<dbReference type="SMART" id="SM00028">
    <property type="entry name" value="TPR"/>
    <property type="match status" value="3"/>
</dbReference>
<dbReference type="PATRIC" id="fig|817.53.peg.819"/>
<dbReference type="InterPro" id="IPR011990">
    <property type="entry name" value="TPR-like_helical_dom_sf"/>
</dbReference>
<dbReference type="PANTHER" id="PTHR43280">
    <property type="entry name" value="ARAC-FAMILY TRANSCRIPTIONAL REGULATOR"/>
    <property type="match status" value="1"/>
</dbReference>
<feature type="signal peptide" evidence="5">
    <location>
        <begin position="1"/>
        <end position="24"/>
    </location>
</feature>
<evidence type="ECO:0000256" key="4">
    <source>
        <dbReference type="SAM" id="Phobius"/>
    </source>
</evidence>
<sequence length="603" mass="71055">MRKLLYVILLVLLHCFISPVSVCAGTFSLPDSLITDDNVYKYTFSDFEKAQQIMEQLRKQKSLPPFRLDVVEGDLYFNVGQYYWALKFYKRALESDSVLNSDKNYMEQVHRMISCYDCLHNENKKAQYVDLLLKRAELCDDKAMQSVALFNMGKMLYYQGNKDKGYEFMEQAVAMMEKTDYPYKYDNLRYNYNTLLIFQESDRRSEEALKTLAALERIVTEETGSEIPMEGLSGKEKKAMYAHYAVVLFRLGRSEEADRYYRLFLSVSKEYDRDDYLIMPYLFDRKMYDQVIRMNSAREKVYVTRKDTVNYYMVTIKKSLGRAYRDKGDYRTAARYFEQLAVLRDSIKAREQKSAALELAAVYETNEKDMFIQQQAADMRMRNALLIFVVCIVFLLGVLLWRTIRHNRTIRRKNKAMVGTIEDLLVHKEELYRKKEENHLLKEQLQKEREVRAYIDGNALQAEEPGKSDVPVDPEPETEDNNAVHDKMLFDKLEREIINRQLYLQPDFSREELIKTIYIPKNKFAPLFKQYAGMSFSKYINNLRLEYAAKMLKDYPDYTVDTIAQECGMSTQSFYRLFSGKFGVTPTDFQVGVQRVSNKEITE</sequence>
<keyword evidence="2" id="KW-0238">DNA-binding</keyword>
<organism evidence="7">
    <name type="scientific">Bacteroides fragilis</name>
    <dbReference type="NCBI Taxonomy" id="817"/>
    <lineage>
        <taxon>Bacteria</taxon>
        <taxon>Pseudomonadati</taxon>
        <taxon>Bacteroidota</taxon>
        <taxon>Bacteroidia</taxon>
        <taxon>Bacteroidales</taxon>
        <taxon>Bacteroidaceae</taxon>
        <taxon>Bacteroides</taxon>
    </lineage>
</organism>
<dbReference type="RefSeq" id="WP_022011510.1">
    <property type="nucleotide sequence ID" value="NZ_CABJEQ010000028.1"/>
</dbReference>
<dbReference type="InterPro" id="IPR019734">
    <property type="entry name" value="TPR_rpt"/>
</dbReference>
<dbReference type="AlphaFoldDB" id="A0A0I9UUE3"/>
<reference evidence="7" key="2">
    <citation type="submission" date="2014-07" db="EMBL/GenBank/DDBJ databases">
        <title>Genetics and epidemiology of antimicrobial resistance in B. fragilis group.</title>
        <authorList>
            <person name="Sydenham T.V."/>
            <person name="Hasman H."/>
            <person name="Kemp M."/>
            <person name="Justesen U.S."/>
        </authorList>
    </citation>
    <scope>NUCLEOTIDE SEQUENCE [LARGE SCALE GENOMIC DNA]</scope>
    <source>
        <strain evidence="7">DCMOUH0018B</strain>
    </source>
</reference>
<protein>
    <submittedName>
        <fullName evidence="7">AraC family transcriptional regulator</fullName>
    </submittedName>
    <submittedName>
        <fullName evidence="8">Helix-turn-helix domain-containing protein</fullName>
    </submittedName>
</protein>
<dbReference type="SUPFAM" id="SSF46689">
    <property type="entry name" value="Homeodomain-like"/>
    <property type="match status" value="1"/>
</dbReference>
<dbReference type="Gene3D" id="1.10.10.60">
    <property type="entry name" value="Homeodomain-like"/>
    <property type="match status" value="2"/>
</dbReference>
<dbReference type="Pfam" id="PF12833">
    <property type="entry name" value="HTH_18"/>
    <property type="match status" value="1"/>
</dbReference>
<dbReference type="GO" id="GO:0043565">
    <property type="term" value="F:sequence-specific DNA binding"/>
    <property type="evidence" value="ECO:0007669"/>
    <property type="project" value="InterPro"/>
</dbReference>
<dbReference type="PANTHER" id="PTHR43280:SF34">
    <property type="entry name" value="ARAC-FAMILY TRANSCRIPTIONAL REGULATOR"/>
    <property type="match status" value="1"/>
</dbReference>
<dbReference type="Proteomes" id="UP000028294">
    <property type="component" value="Chromosome"/>
</dbReference>
<keyword evidence="1" id="KW-0805">Transcription regulation</keyword>
<evidence type="ECO:0000256" key="3">
    <source>
        <dbReference type="ARBA" id="ARBA00023163"/>
    </source>
</evidence>
<feature type="domain" description="HTH araC/xylS-type" evidence="6">
    <location>
        <begin position="487"/>
        <end position="592"/>
    </location>
</feature>
<dbReference type="PROSITE" id="PS01124">
    <property type="entry name" value="HTH_ARAC_FAMILY_2"/>
    <property type="match status" value="1"/>
</dbReference>
<evidence type="ECO:0000313" key="7">
    <source>
        <dbReference type="EMBL" id="KFX75939.1"/>
    </source>
</evidence>
<dbReference type="SUPFAM" id="SSF48452">
    <property type="entry name" value="TPR-like"/>
    <property type="match status" value="1"/>
</dbReference>
<dbReference type="EMBL" id="JMZZ02000041">
    <property type="protein sequence ID" value="KFX75939.1"/>
    <property type="molecule type" value="Genomic_DNA"/>
</dbReference>
<keyword evidence="5" id="KW-0732">Signal</keyword>
<keyword evidence="4" id="KW-1133">Transmembrane helix</keyword>
<evidence type="ECO:0000313" key="8">
    <source>
        <dbReference type="EMBL" id="QCQ36472.1"/>
    </source>
</evidence>
<proteinExistence type="predicted"/>
<evidence type="ECO:0000259" key="6">
    <source>
        <dbReference type="PROSITE" id="PS01124"/>
    </source>
</evidence>
<feature type="chain" id="PRO_5044366698" evidence="5">
    <location>
        <begin position="25"/>
        <end position="603"/>
    </location>
</feature>
<reference evidence="7" key="1">
    <citation type="book" date="2014" name="THE 24TH EUROPEAN CONGRESS OF CLINICAL MICROBIOLOGY AND INFECTIOUS DISEASES" publisher="ECCMID 2014" city="Barcelona, Spain">
        <title>Identification of resistance genes in three multidrug-resistant Bacteroides fragilis isolates by whole genome sequencing.</title>
        <editorList>
            <person name="Unknown"/>
            <person name="A."/>
        </editorList>
        <authorList>
            <person name="Sydenham T.V."/>
            <person name="Hasman H."/>
            <person name="Wang M."/>
            <person name="Soki J."/>
            <person name="Nagy E."/>
            <person name="Justesen U.S."/>
        </authorList>
    </citation>
    <scope>NUCLEOTIDE SEQUENCE</scope>
    <source>
        <strain evidence="7">DCMOUH0018B</strain>
    </source>
</reference>
<dbReference type="Gene3D" id="1.25.40.10">
    <property type="entry name" value="Tetratricopeptide repeat domain"/>
    <property type="match status" value="2"/>
</dbReference>
<evidence type="ECO:0000313" key="9">
    <source>
        <dbReference type="Proteomes" id="UP000028294"/>
    </source>
</evidence>
<name>A0A0I9UUE3_BACFG</name>
<keyword evidence="4" id="KW-0812">Transmembrane</keyword>
<dbReference type="InterPro" id="IPR018060">
    <property type="entry name" value="HTH_AraC"/>
</dbReference>
<feature type="transmembrane region" description="Helical" evidence="4">
    <location>
        <begin position="384"/>
        <end position="404"/>
    </location>
</feature>
<keyword evidence="4" id="KW-0472">Membrane</keyword>
<dbReference type="EMBL" id="CP036553">
    <property type="protein sequence ID" value="QCQ36472.1"/>
    <property type="molecule type" value="Genomic_DNA"/>
</dbReference>
<reference evidence="8 9" key="3">
    <citation type="submission" date="2019-03" db="EMBL/GenBank/DDBJ databases">
        <title>Complete genome assembly of MDR B. fragilis.</title>
        <authorList>
            <person name="Sydenham T.V."/>
            <person name="Hasman H."/>
            <person name="Justesen U.S."/>
        </authorList>
    </citation>
    <scope>NUCLEOTIDE SEQUENCE [LARGE SCALE GENOMIC DNA]</scope>
    <source>
        <strain evidence="8 9">DCMOUH0067B</strain>
    </source>
</reference>